<gene>
    <name evidence="2" type="ORF">QF118_01740</name>
</gene>
<dbReference type="EMBL" id="CP124616">
    <property type="protein sequence ID" value="WGW04287.1"/>
    <property type="molecule type" value="Genomic_DNA"/>
</dbReference>
<feature type="signal peptide" evidence="1">
    <location>
        <begin position="1"/>
        <end position="20"/>
    </location>
</feature>
<name>A0ABY8QKE0_9RHOB</name>
<keyword evidence="3" id="KW-1185">Reference proteome</keyword>
<evidence type="ECO:0000313" key="2">
    <source>
        <dbReference type="EMBL" id="WGW04287.1"/>
    </source>
</evidence>
<sequence length="250" mass="27284">MKGPLGAAVIWCLTAMPVQAQTIPLPFPDDQQARQISVTVTPGRRSMKGLPADLVAARRRMHDGQPLTETQLRRLAESDDGLAAQLLVRRLLAEPVAPADSDVAYFSAIAVGAGRVWTLPDMIDAMKRLDPDTEPRDRVRKYIQVLYPHAWAGNTLALSAVVEFNGKGRLFGALSDATRDRILAQGQENADGRVELRMALALLEKDNLGLADRRQARKLLDQASKSTHLGVMATAQNLLGLMDRKYAADG</sequence>
<organism evidence="2 3">
    <name type="scientific">Tropicibacter oceani</name>
    <dbReference type="NCBI Taxonomy" id="3058420"/>
    <lineage>
        <taxon>Bacteria</taxon>
        <taxon>Pseudomonadati</taxon>
        <taxon>Pseudomonadota</taxon>
        <taxon>Alphaproteobacteria</taxon>
        <taxon>Rhodobacterales</taxon>
        <taxon>Roseobacteraceae</taxon>
        <taxon>Tropicibacter</taxon>
    </lineage>
</organism>
<dbReference type="RefSeq" id="WP_282300917.1">
    <property type="nucleotide sequence ID" value="NZ_CP124616.1"/>
</dbReference>
<reference evidence="2 3" key="1">
    <citation type="submission" date="2023-05" db="EMBL/GenBank/DDBJ databases">
        <title>YMD87, complete Genome.</title>
        <authorList>
            <person name="Zhang J."/>
            <person name="Xu X."/>
        </authorList>
    </citation>
    <scope>NUCLEOTIDE SEQUENCE [LARGE SCALE GENOMIC DNA]</scope>
    <source>
        <strain evidence="2 3">YMD87</strain>
    </source>
</reference>
<dbReference type="Proteomes" id="UP001241605">
    <property type="component" value="Chromosome"/>
</dbReference>
<evidence type="ECO:0000313" key="3">
    <source>
        <dbReference type="Proteomes" id="UP001241605"/>
    </source>
</evidence>
<accession>A0ABY8QKE0</accession>
<protein>
    <submittedName>
        <fullName evidence="2">Uncharacterized protein</fullName>
    </submittedName>
</protein>
<feature type="chain" id="PRO_5045819502" evidence="1">
    <location>
        <begin position="21"/>
        <end position="250"/>
    </location>
</feature>
<keyword evidence="1" id="KW-0732">Signal</keyword>
<proteinExistence type="predicted"/>
<evidence type="ECO:0000256" key="1">
    <source>
        <dbReference type="SAM" id="SignalP"/>
    </source>
</evidence>